<gene>
    <name evidence="2" type="ORF">EVOR1521_LOCUS10272</name>
</gene>
<comment type="caution">
    <text evidence="2">The sequence shown here is derived from an EMBL/GenBank/DDBJ whole genome shotgun (WGS) entry which is preliminary data.</text>
</comment>
<name>A0AA36MX52_9DINO</name>
<feature type="region of interest" description="Disordered" evidence="1">
    <location>
        <begin position="201"/>
        <end position="221"/>
    </location>
</feature>
<sequence length="221" mass="24769">GDDITIEGSQVPVRFWHMGPIHSKSDSVILLPESKVCYTGDLLFINIAPVMWSGPAVTWVKALDDLVEATGEDWLFVPGHGPVTDLRGVRRVREFFSYLHEAVSRCRDLADPEADEPCALQVFNGMPKDLKESFHEPYRIMIGAVIERAARRAGGPAKVDIKFKLQWIGKMSGRLRMGLPGLDWRTGAFCFLRRARAETELGERHKSHPSRAVSLTALSRM</sequence>
<dbReference type="EMBL" id="CAUJNA010000973">
    <property type="protein sequence ID" value="CAJ1383056.1"/>
    <property type="molecule type" value="Genomic_DNA"/>
</dbReference>
<dbReference type="Gene3D" id="3.60.15.10">
    <property type="entry name" value="Ribonuclease Z/Hydroxyacylglutathione hydrolase-like"/>
    <property type="match status" value="1"/>
</dbReference>
<keyword evidence="3" id="KW-1185">Reference proteome</keyword>
<dbReference type="InterPro" id="IPR036866">
    <property type="entry name" value="RibonucZ/Hydroxyglut_hydro"/>
</dbReference>
<proteinExistence type="predicted"/>
<evidence type="ECO:0000313" key="2">
    <source>
        <dbReference type="EMBL" id="CAJ1383056.1"/>
    </source>
</evidence>
<feature type="non-terminal residue" evidence="2">
    <location>
        <position position="221"/>
    </location>
</feature>
<accession>A0AA36MX52</accession>
<dbReference type="AlphaFoldDB" id="A0AA36MX52"/>
<evidence type="ECO:0000256" key="1">
    <source>
        <dbReference type="SAM" id="MobiDB-lite"/>
    </source>
</evidence>
<dbReference type="Proteomes" id="UP001178507">
    <property type="component" value="Unassembled WGS sequence"/>
</dbReference>
<reference evidence="2" key="1">
    <citation type="submission" date="2023-08" db="EMBL/GenBank/DDBJ databases">
        <authorList>
            <person name="Chen Y."/>
            <person name="Shah S."/>
            <person name="Dougan E. K."/>
            <person name="Thang M."/>
            <person name="Chan C."/>
        </authorList>
    </citation>
    <scope>NUCLEOTIDE SEQUENCE</scope>
</reference>
<evidence type="ECO:0000313" key="3">
    <source>
        <dbReference type="Proteomes" id="UP001178507"/>
    </source>
</evidence>
<evidence type="ECO:0008006" key="4">
    <source>
        <dbReference type="Google" id="ProtNLM"/>
    </source>
</evidence>
<organism evidence="2 3">
    <name type="scientific">Effrenium voratum</name>
    <dbReference type="NCBI Taxonomy" id="2562239"/>
    <lineage>
        <taxon>Eukaryota</taxon>
        <taxon>Sar</taxon>
        <taxon>Alveolata</taxon>
        <taxon>Dinophyceae</taxon>
        <taxon>Suessiales</taxon>
        <taxon>Symbiodiniaceae</taxon>
        <taxon>Effrenium</taxon>
    </lineage>
</organism>
<protein>
    <recommendedName>
        <fullName evidence="4">MBL fold metallo-hydrolase</fullName>
    </recommendedName>
</protein>
<dbReference type="SUPFAM" id="SSF56281">
    <property type="entry name" value="Metallo-hydrolase/oxidoreductase"/>
    <property type="match status" value="1"/>
</dbReference>